<evidence type="ECO:0000313" key="12">
    <source>
        <dbReference type="Proteomes" id="UP000694408"/>
    </source>
</evidence>
<dbReference type="UniPathway" id="UPA00988"/>
<name>A0A8C5ILL0_JUNHY</name>
<evidence type="ECO:0000256" key="6">
    <source>
        <dbReference type="ARBA" id="ARBA00022490"/>
    </source>
</evidence>
<reference evidence="11" key="2">
    <citation type="submission" date="2025-09" db="UniProtKB">
        <authorList>
            <consortium name="Ensembl"/>
        </authorList>
    </citation>
    <scope>IDENTIFICATION</scope>
</reference>
<dbReference type="CDD" id="cd19494">
    <property type="entry name" value="Elp4"/>
    <property type="match status" value="1"/>
</dbReference>
<comment type="pathway">
    <text evidence="3">tRNA modification; 5-methoxycarbonylmethyl-2-thiouridine-tRNA biosynthesis.</text>
</comment>
<dbReference type="InterPro" id="IPR008728">
    <property type="entry name" value="Elongator_complex_protein_4"/>
</dbReference>
<proteinExistence type="inferred from homology"/>
<evidence type="ECO:0000256" key="4">
    <source>
        <dbReference type="ARBA" id="ARBA00007573"/>
    </source>
</evidence>
<dbReference type="Proteomes" id="UP000694408">
    <property type="component" value="Unplaced"/>
</dbReference>
<accession>A0A8C5ILL0</accession>
<organism evidence="11 12">
    <name type="scientific">Junco hyemalis</name>
    <name type="common">Dark-eyed junco</name>
    <dbReference type="NCBI Taxonomy" id="40217"/>
    <lineage>
        <taxon>Eukaryota</taxon>
        <taxon>Metazoa</taxon>
        <taxon>Chordata</taxon>
        <taxon>Craniata</taxon>
        <taxon>Vertebrata</taxon>
        <taxon>Euteleostomi</taxon>
        <taxon>Archelosauria</taxon>
        <taxon>Archosauria</taxon>
        <taxon>Dinosauria</taxon>
        <taxon>Saurischia</taxon>
        <taxon>Theropoda</taxon>
        <taxon>Coelurosauria</taxon>
        <taxon>Aves</taxon>
        <taxon>Neognathae</taxon>
        <taxon>Neoaves</taxon>
        <taxon>Telluraves</taxon>
        <taxon>Australaves</taxon>
        <taxon>Passeriformes</taxon>
        <taxon>Passerellidae</taxon>
        <taxon>Junco</taxon>
    </lineage>
</organism>
<feature type="region of interest" description="Disordered" evidence="10">
    <location>
        <begin position="120"/>
        <end position="197"/>
    </location>
</feature>
<dbReference type="Ensembl" id="ENSJHYT00000005577.1">
    <property type="protein sequence ID" value="ENSJHYP00000004525.1"/>
    <property type="gene ID" value="ENSJHYG00000003730.1"/>
</dbReference>
<dbReference type="GO" id="GO:0033588">
    <property type="term" value="C:elongator holoenzyme complex"/>
    <property type="evidence" value="ECO:0007669"/>
    <property type="project" value="InterPro"/>
</dbReference>
<dbReference type="GO" id="GO:0008023">
    <property type="term" value="C:transcription elongation factor complex"/>
    <property type="evidence" value="ECO:0007669"/>
    <property type="project" value="TreeGrafter"/>
</dbReference>
<evidence type="ECO:0000256" key="10">
    <source>
        <dbReference type="SAM" id="MobiDB-lite"/>
    </source>
</evidence>
<dbReference type="PANTHER" id="PTHR12896">
    <property type="entry name" value="PAX6 NEIGHBOR PROTEIN PAXNEB"/>
    <property type="match status" value="1"/>
</dbReference>
<dbReference type="FunFam" id="3.40.50.300:FF:000623">
    <property type="entry name" value="Elongator acetyltransferase complex subunit 4"/>
    <property type="match status" value="1"/>
</dbReference>
<dbReference type="Pfam" id="PF05625">
    <property type="entry name" value="PAXNEB"/>
    <property type="match status" value="1"/>
</dbReference>
<comment type="function">
    <text evidence="9">Component of the elongator complex which is required for multiple tRNA modifications, including mcm5U (5-methoxycarbonylmethyl uridine), mcm5s2U (5-methoxycarbonylmethyl-2-thiouridine), and ncm5U (5-carbamoylmethyl uridine). The elongator complex catalyzes the formation of carboxymethyluridine in the wobble base at position 34 in tRNAs.</text>
</comment>
<dbReference type="OMA" id="VGTHNPP"/>
<comment type="similarity">
    <text evidence="4">Belongs to the ELP4 family.</text>
</comment>
<evidence type="ECO:0000256" key="3">
    <source>
        <dbReference type="ARBA" id="ARBA00005043"/>
    </source>
</evidence>
<reference evidence="11" key="1">
    <citation type="submission" date="2025-08" db="UniProtKB">
        <authorList>
            <consortium name="Ensembl"/>
        </authorList>
    </citation>
    <scope>IDENTIFICATION</scope>
</reference>
<protein>
    <recommendedName>
        <fullName evidence="5">Elongator complex protein 4</fullName>
    </recommendedName>
</protein>
<dbReference type="GO" id="GO:0002098">
    <property type="term" value="P:tRNA wobble uridine modification"/>
    <property type="evidence" value="ECO:0007669"/>
    <property type="project" value="InterPro"/>
</dbReference>
<keyword evidence="12" id="KW-1185">Reference proteome</keyword>
<keyword evidence="6" id="KW-0963">Cytoplasm</keyword>
<keyword evidence="7" id="KW-0819">tRNA processing</keyword>
<evidence type="ECO:0000256" key="8">
    <source>
        <dbReference type="ARBA" id="ARBA00023242"/>
    </source>
</evidence>
<dbReference type="GO" id="GO:0005737">
    <property type="term" value="C:cytoplasm"/>
    <property type="evidence" value="ECO:0007669"/>
    <property type="project" value="UniProtKB-SubCell"/>
</dbReference>
<dbReference type="AlphaFoldDB" id="A0A8C5ILL0"/>
<keyword evidence="8" id="KW-0539">Nucleus</keyword>
<evidence type="ECO:0000256" key="7">
    <source>
        <dbReference type="ARBA" id="ARBA00022694"/>
    </source>
</evidence>
<evidence type="ECO:0000256" key="5">
    <source>
        <dbReference type="ARBA" id="ARBA00020265"/>
    </source>
</evidence>
<evidence type="ECO:0000256" key="1">
    <source>
        <dbReference type="ARBA" id="ARBA00004123"/>
    </source>
</evidence>
<sequence>MHNQAATQVYSHYVKKIHFINTFPFQALSEGADAAPGEPVRPRPCRHGTSGVSLHGTRTALPAPLRARCQPRCPLGPRKAPVSPQPWQGPGGPRCPLSPGKALVCPGVPSAPLPRCRSHLPVRRRAPQPSAGSARANTACSHWPAAPPAAPPLEERRPGVPGPDMAAAGGERGRTSFQRRPGAGPRPPALPGTRPSVRHGQLLLSSGLPSLDCVLGGGVAVGTLLLIEEDKYGLYSNLLFKYFLAEGIVCGHDLFVASAKEHPDNILKELPAPLLDGSCRKELGDEAAAVKSEDVQDSMKIAWRYQNLPKMETSPTTYTKFGHYYDVSKKMSPELCQSVKLHRFYLHEELPSEPEMKTWNMNSGYARLLQSIQRIISQEGFDGSDPQKKQRNVLRIGIQSLGSILWGDDVCCSDAPEDPQSLTKFLYVLRALLRKSLSACIVTVPAHLIQNKAIMERVTNLSDMVVGLESFIGSERETNPLYKDYHGLVHVHQIPRLNSLICDVSDTKDLAFRLKRKQFTIERLHLPPDLSDTVSRASKQDLAGSAKLLSSGCGAMAIGKQHLDF</sequence>
<dbReference type="PANTHER" id="PTHR12896:SF1">
    <property type="entry name" value="ELONGATOR COMPLEX PROTEIN 4"/>
    <property type="match status" value="1"/>
</dbReference>
<comment type="subcellular location">
    <subcellularLocation>
        <location evidence="2">Cytoplasm</location>
    </subcellularLocation>
    <subcellularLocation>
        <location evidence="1">Nucleus</location>
    </subcellularLocation>
</comment>
<dbReference type="InterPro" id="IPR027417">
    <property type="entry name" value="P-loop_NTPase"/>
</dbReference>
<evidence type="ECO:0000256" key="2">
    <source>
        <dbReference type="ARBA" id="ARBA00004496"/>
    </source>
</evidence>
<dbReference type="Gene3D" id="3.40.50.300">
    <property type="entry name" value="P-loop containing nucleotide triphosphate hydrolases"/>
    <property type="match status" value="1"/>
</dbReference>
<evidence type="ECO:0000313" key="11">
    <source>
        <dbReference type="Ensembl" id="ENSJHYP00000004525.1"/>
    </source>
</evidence>
<evidence type="ECO:0000256" key="9">
    <source>
        <dbReference type="ARBA" id="ARBA00045238"/>
    </source>
</evidence>